<name>A0A0E9R6H3_ANGAN</name>
<protein>
    <submittedName>
        <fullName evidence="1">Uncharacterized protein</fullName>
    </submittedName>
</protein>
<dbReference type="AlphaFoldDB" id="A0A0E9R6H3"/>
<proteinExistence type="predicted"/>
<accession>A0A0E9R6H3</accession>
<organism evidence="1">
    <name type="scientific">Anguilla anguilla</name>
    <name type="common">European freshwater eel</name>
    <name type="synonym">Muraena anguilla</name>
    <dbReference type="NCBI Taxonomy" id="7936"/>
    <lineage>
        <taxon>Eukaryota</taxon>
        <taxon>Metazoa</taxon>
        <taxon>Chordata</taxon>
        <taxon>Craniata</taxon>
        <taxon>Vertebrata</taxon>
        <taxon>Euteleostomi</taxon>
        <taxon>Actinopterygii</taxon>
        <taxon>Neopterygii</taxon>
        <taxon>Teleostei</taxon>
        <taxon>Anguilliformes</taxon>
        <taxon>Anguillidae</taxon>
        <taxon>Anguilla</taxon>
    </lineage>
</organism>
<evidence type="ECO:0000313" key="1">
    <source>
        <dbReference type="EMBL" id="JAH23943.1"/>
    </source>
</evidence>
<reference evidence="1" key="2">
    <citation type="journal article" date="2015" name="Fish Shellfish Immunol.">
        <title>Early steps in the European eel (Anguilla anguilla)-Vibrio vulnificus interaction in the gills: Role of the RtxA13 toxin.</title>
        <authorList>
            <person name="Callol A."/>
            <person name="Pajuelo D."/>
            <person name="Ebbesson L."/>
            <person name="Teles M."/>
            <person name="MacKenzie S."/>
            <person name="Amaro C."/>
        </authorList>
    </citation>
    <scope>NUCLEOTIDE SEQUENCE</scope>
</reference>
<sequence length="39" mass="4609">MNDCILACFFKFDCLSPFLNSYPLGSHHLLFHLRHKNTK</sequence>
<dbReference type="EMBL" id="GBXM01084634">
    <property type="protein sequence ID" value="JAH23943.1"/>
    <property type="molecule type" value="Transcribed_RNA"/>
</dbReference>
<reference evidence="1" key="1">
    <citation type="submission" date="2014-11" db="EMBL/GenBank/DDBJ databases">
        <authorList>
            <person name="Amaro Gonzalez C."/>
        </authorList>
    </citation>
    <scope>NUCLEOTIDE SEQUENCE</scope>
</reference>